<protein>
    <recommendedName>
        <fullName evidence="4">Transmembrane protein</fullName>
    </recommendedName>
</protein>
<evidence type="ECO:0000256" key="1">
    <source>
        <dbReference type="SAM" id="Phobius"/>
    </source>
</evidence>
<feature type="transmembrane region" description="Helical" evidence="1">
    <location>
        <begin position="12"/>
        <end position="34"/>
    </location>
</feature>
<sequence>MLEMKEKNKKTICLVNLISTIITTALMIGTLVILNKEPEVCKGHQLKITLWLMLGMHATNIIEQVCSMTGLDRWCCGCICILAFFFYELAVLVYMNSVFYSSGECEEDHPLKYWWLFFNIIVYFFFLFITIYFHCKSFFAAVSRDEVIKEMNEEEQEDKKAHSNTMQ</sequence>
<name>A0A078AVT7_STYLE</name>
<keyword evidence="1" id="KW-1133">Transmembrane helix</keyword>
<keyword evidence="3" id="KW-1185">Reference proteome</keyword>
<evidence type="ECO:0008006" key="4">
    <source>
        <dbReference type="Google" id="ProtNLM"/>
    </source>
</evidence>
<dbReference type="EMBL" id="CCKQ01014439">
    <property type="protein sequence ID" value="CDW86201.1"/>
    <property type="molecule type" value="Genomic_DNA"/>
</dbReference>
<evidence type="ECO:0000313" key="2">
    <source>
        <dbReference type="EMBL" id="CDW86201.1"/>
    </source>
</evidence>
<gene>
    <name evidence="2" type="primary">Contig14379.g15327</name>
    <name evidence="2" type="ORF">STYLEM_15292</name>
</gene>
<dbReference type="InParanoid" id="A0A078AVT7"/>
<evidence type="ECO:0000313" key="3">
    <source>
        <dbReference type="Proteomes" id="UP000039865"/>
    </source>
</evidence>
<feature type="transmembrane region" description="Helical" evidence="1">
    <location>
        <begin position="114"/>
        <end position="135"/>
    </location>
</feature>
<reference evidence="2 3" key="1">
    <citation type="submission" date="2014-06" db="EMBL/GenBank/DDBJ databases">
        <authorList>
            <person name="Swart Estienne"/>
        </authorList>
    </citation>
    <scope>NUCLEOTIDE SEQUENCE [LARGE SCALE GENOMIC DNA]</scope>
    <source>
        <strain evidence="2 3">130c</strain>
    </source>
</reference>
<keyword evidence="1" id="KW-0812">Transmembrane</keyword>
<organism evidence="2 3">
    <name type="scientific">Stylonychia lemnae</name>
    <name type="common">Ciliate</name>
    <dbReference type="NCBI Taxonomy" id="5949"/>
    <lineage>
        <taxon>Eukaryota</taxon>
        <taxon>Sar</taxon>
        <taxon>Alveolata</taxon>
        <taxon>Ciliophora</taxon>
        <taxon>Intramacronucleata</taxon>
        <taxon>Spirotrichea</taxon>
        <taxon>Stichotrichia</taxon>
        <taxon>Sporadotrichida</taxon>
        <taxon>Oxytrichidae</taxon>
        <taxon>Stylonychinae</taxon>
        <taxon>Stylonychia</taxon>
    </lineage>
</organism>
<feature type="transmembrane region" description="Helical" evidence="1">
    <location>
        <begin position="74"/>
        <end position="94"/>
    </location>
</feature>
<proteinExistence type="predicted"/>
<keyword evidence="1" id="KW-0472">Membrane</keyword>
<feature type="transmembrane region" description="Helical" evidence="1">
    <location>
        <begin position="46"/>
        <end position="62"/>
    </location>
</feature>
<accession>A0A078AVT7</accession>
<dbReference type="Proteomes" id="UP000039865">
    <property type="component" value="Unassembled WGS sequence"/>
</dbReference>
<dbReference type="AlphaFoldDB" id="A0A078AVT7"/>
<dbReference type="OrthoDB" id="10593892at2759"/>